<accession>A0A0A0I1M8</accession>
<dbReference type="Proteomes" id="UP000030014">
    <property type="component" value="Unassembled WGS sequence"/>
</dbReference>
<evidence type="ECO:0000313" key="1">
    <source>
        <dbReference type="EMBL" id="KGM93575.1"/>
    </source>
</evidence>
<reference evidence="1 2" key="1">
    <citation type="submission" date="2014-01" db="EMBL/GenBank/DDBJ databases">
        <title>Plasmidome dynamics in the species complex Clostridium novyi sensu lato converts strains of independent lineages into distinctly different pathogens.</title>
        <authorList>
            <person name="Skarin H."/>
            <person name="Segerman B."/>
        </authorList>
    </citation>
    <scope>NUCLEOTIDE SEQUENCE [LARGE SCALE GENOMIC DNA]</scope>
    <source>
        <strain evidence="1 2">DC5</strain>
    </source>
</reference>
<proteinExistence type="predicted"/>
<evidence type="ECO:0008006" key="3">
    <source>
        <dbReference type="Google" id="ProtNLM"/>
    </source>
</evidence>
<dbReference type="AlphaFoldDB" id="A0A0A0I1M8"/>
<sequence>MKIRSRDELGKNKNEIDKLLEQELPKMYALYPKMVYDVAEQLEDKNITIGTISGLFGGITPTYKLEEVDELGSFLKAIYEVGKEYVKNNILIIPNLEKLNPENFYTETEINSINLYKKEVSKENNIIKLYVRKNAENHYVCPYISMVEYVDYYKRGLIIYNPNTQRETTKKMVKGQINEFITIHQENVNKIYNDLKNDRFNPNMLTLNIRDNEGDDPQFDDGGMNVGDFGWLKIKVDGRQHSYVDLLDGQHRTSAQEIYVEEYPNTDKYNMLNVFVFNEEQAIHHIIQENSGTKIDENSLQRRDPDNKGVAMAKELKTLSKELKGKVANDLIELTKHCQYTDVLTLGSAINNYFDIDGRKEYREIRSYLSKFFDVAIDCYKDYFNKSNLQPKELFYRKNTFIAFCDIAKKLYKFKDWEDKAFDIFEKLSIEEIESVSGNKKILKPNDYKIISNKLQKSLAEREVAIDG</sequence>
<dbReference type="EMBL" id="JDRY01000167">
    <property type="protein sequence ID" value="KGM93575.1"/>
    <property type="molecule type" value="Genomic_DNA"/>
</dbReference>
<organism evidence="1 2">
    <name type="scientific">Clostridium botulinum C/D str. DC5</name>
    <dbReference type="NCBI Taxonomy" id="1443128"/>
    <lineage>
        <taxon>Bacteria</taxon>
        <taxon>Bacillati</taxon>
        <taxon>Bacillota</taxon>
        <taxon>Clostridia</taxon>
        <taxon>Eubacteriales</taxon>
        <taxon>Clostridiaceae</taxon>
        <taxon>Clostridium</taxon>
    </lineage>
</organism>
<protein>
    <recommendedName>
        <fullName evidence="3">DGQHR domain-containing protein</fullName>
    </recommendedName>
</protein>
<evidence type="ECO:0000313" key="2">
    <source>
        <dbReference type="Proteomes" id="UP000030014"/>
    </source>
</evidence>
<dbReference type="RefSeq" id="WP_039260063.1">
    <property type="nucleotide sequence ID" value="NZ_JDRY01000167.1"/>
</dbReference>
<gene>
    <name evidence="1" type="ORF">Z955_14740</name>
</gene>
<name>A0A0A0I1M8_CLOBO</name>
<comment type="caution">
    <text evidence="1">The sequence shown here is derived from an EMBL/GenBank/DDBJ whole genome shotgun (WGS) entry which is preliminary data.</text>
</comment>